<comment type="caution">
    <text evidence="8">The sequence shown here is derived from an EMBL/GenBank/DDBJ whole genome shotgun (WGS) entry which is preliminary data.</text>
</comment>
<evidence type="ECO:0000256" key="2">
    <source>
        <dbReference type="ARBA" id="ARBA00010876"/>
    </source>
</evidence>
<dbReference type="InterPro" id="IPR006145">
    <property type="entry name" value="PsdUridine_synth_RsuA/RluA"/>
</dbReference>
<evidence type="ECO:0000256" key="3">
    <source>
        <dbReference type="ARBA" id="ARBA00023235"/>
    </source>
</evidence>
<keyword evidence="6" id="KW-0694">RNA-binding</keyword>
<dbReference type="SUPFAM" id="SSF55120">
    <property type="entry name" value="Pseudouridine synthase"/>
    <property type="match status" value="1"/>
</dbReference>
<protein>
    <recommendedName>
        <fullName evidence="4">RNA pseudouridylate synthase</fullName>
    </recommendedName>
    <alternativeName>
        <fullName evidence="5">RNA-uridine isomerase</fullName>
    </alternativeName>
</protein>
<dbReference type="GO" id="GO:0000455">
    <property type="term" value="P:enzyme-directed rRNA pseudouridine synthesis"/>
    <property type="evidence" value="ECO:0007669"/>
    <property type="project" value="UniProtKB-ARBA"/>
</dbReference>
<dbReference type="PANTHER" id="PTHR21600:SF83">
    <property type="entry name" value="PSEUDOURIDYLATE SYNTHASE RPUSD4, MITOCHONDRIAL"/>
    <property type="match status" value="1"/>
</dbReference>
<evidence type="ECO:0000313" key="8">
    <source>
        <dbReference type="EMBL" id="MCQ4949043.1"/>
    </source>
</evidence>
<dbReference type="GO" id="GO:0120159">
    <property type="term" value="F:rRNA pseudouridine synthase activity"/>
    <property type="evidence" value="ECO:0007669"/>
    <property type="project" value="UniProtKB-ARBA"/>
</dbReference>
<proteinExistence type="inferred from homology"/>
<dbReference type="EMBL" id="JANGAB010000002">
    <property type="protein sequence ID" value="MCQ4949043.1"/>
    <property type="molecule type" value="Genomic_DNA"/>
</dbReference>
<evidence type="ECO:0000256" key="4">
    <source>
        <dbReference type="ARBA" id="ARBA00031870"/>
    </source>
</evidence>
<dbReference type="CDD" id="cd02869">
    <property type="entry name" value="PseudoU_synth_RluA_like"/>
    <property type="match status" value="1"/>
</dbReference>
<dbReference type="InterPro" id="IPR036986">
    <property type="entry name" value="S4_RNA-bd_sf"/>
</dbReference>
<reference evidence="8" key="1">
    <citation type="submission" date="2022-06" db="EMBL/GenBank/DDBJ databases">
        <title>Isolation of gut microbiota from human fecal samples.</title>
        <authorList>
            <person name="Pamer E.G."/>
            <person name="Barat B."/>
            <person name="Waligurski E."/>
            <person name="Medina S."/>
            <person name="Paddock L."/>
            <person name="Mostad J."/>
        </authorList>
    </citation>
    <scope>NUCLEOTIDE SEQUENCE</scope>
    <source>
        <strain evidence="8">DFI.7.96</strain>
    </source>
</reference>
<evidence type="ECO:0000256" key="1">
    <source>
        <dbReference type="ARBA" id="ARBA00000073"/>
    </source>
</evidence>
<dbReference type="InterPro" id="IPR002942">
    <property type="entry name" value="S4_RNA-bd"/>
</dbReference>
<dbReference type="InterPro" id="IPR050188">
    <property type="entry name" value="RluA_PseudoU_synthase"/>
</dbReference>
<evidence type="ECO:0000259" key="7">
    <source>
        <dbReference type="SMART" id="SM00363"/>
    </source>
</evidence>
<dbReference type="GO" id="GO:0003723">
    <property type="term" value="F:RNA binding"/>
    <property type="evidence" value="ECO:0007669"/>
    <property type="project" value="UniProtKB-KW"/>
</dbReference>
<organism evidence="8 9">
    <name type="scientific">Bittarella massiliensis</name>
    <name type="common">ex Durand et al. 2017</name>
    <dbReference type="NCBI Taxonomy" id="1720313"/>
    <lineage>
        <taxon>Bacteria</taxon>
        <taxon>Bacillati</taxon>
        <taxon>Bacillota</taxon>
        <taxon>Clostridia</taxon>
        <taxon>Eubacteriales</taxon>
        <taxon>Oscillospiraceae</taxon>
        <taxon>Bittarella (ex Durand et al. 2017)</taxon>
    </lineage>
</organism>
<comment type="similarity">
    <text evidence="2">Belongs to the pseudouridine synthase RluA family.</text>
</comment>
<dbReference type="SUPFAM" id="SSF55174">
    <property type="entry name" value="Alpha-L RNA-binding motif"/>
    <property type="match status" value="1"/>
</dbReference>
<sequence>MREFTVDRAADGRRLDALLGELTHGLPQPLLYKFLRKGRVRVNGKRVSQPGHRLQAGDRLECYLNDEFFQRPSPENAYLRVKPRFQVVYEDENILLADKYPGLLVLPDREEGVNTLEAQIQRYLYDRGEYRPGETFPPALCNRIDRWTGGIVIAAKNQPALEEMLERIRLRQVQKTYWCVVLGRLPRREGTLTGYLFKDSKKSRVYVGDSPRPGAKQAVTHYRVLRANRELSLVEARLVTGRTHQIRAQFAAAGHPLLGDGKYGREPVNRRYHQPYQALYSREVTFAFPPGEGVLQYLSGLRFQVAQVPFEKLV</sequence>
<dbReference type="Pfam" id="PF00849">
    <property type="entry name" value="PseudoU_synth_2"/>
    <property type="match status" value="1"/>
</dbReference>
<dbReference type="Pfam" id="PF01479">
    <property type="entry name" value="S4"/>
    <property type="match status" value="1"/>
</dbReference>
<dbReference type="SMART" id="SM00363">
    <property type="entry name" value="S4"/>
    <property type="match status" value="1"/>
</dbReference>
<dbReference type="InterPro" id="IPR020103">
    <property type="entry name" value="PsdUridine_synth_cat_dom_sf"/>
</dbReference>
<dbReference type="RefSeq" id="WP_256135760.1">
    <property type="nucleotide sequence ID" value="NZ_JANGAB010000002.1"/>
</dbReference>
<keyword evidence="3" id="KW-0413">Isomerase</keyword>
<accession>A0AAW5KA06</accession>
<dbReference type="AlphaFoldDB" id="A0AAW5KA06"/>
<evidence type="ECO:0000256" key="5">
    <source>
        <dbReference type="ARBA" id="ARBA00033164"/>
    </source>
</evidence>
<dbReference type="PROSITE" id="PS50889">
    <property type="entry name" value="S4"/>
    <property type="match status" value="1"/>
</dbReference>
<dbReference type="PANTHER" id="PTHR21600">
    <property type="entry name" value="MITOCHONDRIAL RNA PSEUDOURIDINE SYNTHASE"/>
    <property type="match status" value="1"/>
</dbReference>
<name>A0AAW5KA06_9FIRM</name>
<gene>
    <name evidence="8" type="ORF">NE646_05110</name>
</gene>
<comment type="catalytic activity">
    <reaction evidence="1">
        <text>a uridine in RNA = a pseudouridine in RNA</text>
        <dbReference type="Rhea" id="RHEA:48348"/>
        <dbReference type="Rhea" id="RHEA-COMP:12068"/>
        <dbReference type="Rhea" id="RHEA-COMP:12069"/>
        <dbReference type="ChEBI" id="CHEBI:65314"/>
        <dbReference type="ChEBI" id="CHEBI:65315"/>
    </reaction>
</comment>
<dbReference type="Gene3D" id="3.30.2350.10">
    <property type="entry name" value="Pseudouridine synthase"/>
    <property type="match status" value="1"/>
</dbReference>
<dbReference type="Gene3D" id="3.10.290.10">
    <property type="entry name" value="RNA-binding S4 domain"/>
    <property type="match status" value="1"/>
</dbReference>
<feature type="domain" description="RNA-binding S4" evidence="7">
    <location>
        <begin position="13"/>
        <end position="74"/>
    </location>
</feature>
<dbReference type="Proteomes" id="UP001205063">
    <property type="component" value="Unassembled WGS sequence"/>
</dbReference>
<evidence type="ECO:0000256" key="6">
    <source>
        <dbReference type="PROSITE-ProRule" id="PRU00182"/>
    </source>
</evidence>
<evidence type="ECO:0000313" key="9">
    <source>
        <dbReference type="Proteomes" id="UP001205063"/>
    </source>
</evidence>
<dbReference type="CDD" id="cd00165">
    <property type="entry name" value="S4"/>
    <property type="match status" value="1"/>
</dbReference>